<accession>A0ABS1F909</accession>
<evidence type="ECO:0000313" key="1">
    <source>
        <dbReference type="EMBL" id="MBK1839896.1"/>
    </source>
</evidence>
<sequence length="205" mass="22407">MEFDKMPPTMSFRIGDIVSVRGCLTRLIDIINRDPVYLEDLIGFHRGRLSRGYYLLLLKEPMSAGEFQFLGYTHLSGGKYGLPSNDPAIEAARPTVQGSLEQRLGAVGVNGLARKIAGDIPATGERRLAKIVPVIGHDQAMGPADQYPASKHGIAQFNLTVPKKFLVSAFVDPNRRFQGGGLDLVIDKGTAYDSRRAVFQYLSAA</sequence>
<comment type="caution">
    <text evidence="1">The sequence shown here is derived from an EMBL/GenBank/DDBJ whole genome shotgun (WGS) entry which is preliminary data.</text>
</comment>
<name>A0ABS1F909_9PROT</name>
<organism evidence="1 2">
    <name type="scientific">Azospirillum endophyticum</name>
    <dbReference type="NCBI Taxonomy" id="2800326"/>
    <lineage>
        <taxon>Bacteria</taxon>
        <taxon>Pseudomonadati</taxon>
        <taxon>Pseudomonadota</taxon>
        <taxon>Alphaproteobacteria</taxon>
        <taxon>Rhodospirillales</taxon>
        <taxon>Azospirillaceae</taxon>
        <taxon>Azospirillum</taxon>
    </lineage>
</organism>
<dbReference type="EMBL" id="JAENHM010000059">
    <property type="protein sequence ID" value="MBK1839896.1"/>
    <property type="molecule type" value="Genomic_DNA"/>
</dbReference>
<evidence type="ECO:0000313" key="2">
    <source>
        <dbReference type="Proteomes" id="UP000652760"/>
    </source>
</evidence>
<dbReference type="RefSeq" id="WP_200196102.1">
    <property type="nucleotide sequence ID" value="NZ_JAENHM010000059.1"/>
</dbReference>
<gene>
    <name evidence="1" type="ORF">JHL17_21030</name>
</gene>
<reference evidence="2" key="1">
    <citation type="submission" date="2021-01" db="EMBL/GenBank/DDBJ databases">
        <title>Genome public.</title>
        <authorList>
            <person name="Liu C."/>
            <person name="Sun Q."/>
        </authorList>
    </citation>
    <scope>NUCLEOTIDE SEQUENCE [LARGE SCALE GENOMIC DNA]</scope>
    <source>
        <strain evidence="2">YIM B02556</strain>
    </source>
</reference>
<proteinExistence type="predicted"/>
<dbReference type="Proteomes" id="UP000652760">
    <property type="component" value="Unassembled WGS sequence"/>
</dbReference>
<evidence type="ECO:0008006" key="3">
    <source>
        <dbReference type="Google" id="ProtNLM"/>
    </source>
</evidence>
<keyword evidence="2" id="KW-1185">Reference proteome</keyword>
<protein>
    <recommendedName>
        <fullName evidence="3">DUF4237 domain-containing protein</fullName>
    </recommendedName>
</protein>